<organism evidence="3">
    <name type="scientific">marine sediment metagenome</name>
    <dbReference type="NCBI Taxonomy" id="412755"/>
    <lineage>
        <taxon>unclassified sequences</taxon>
        <taxon>metagenomes</taxon>
        <taxon>ecological metagenomes</taxon>
    </lineage>
</organism>
<dbReference type="GO" id="GO:0003993">
    <property type="term" value="F:acid phosphatase activity"/>
    <property type="evidence" value="ECO:0007669"/>
    <property type="project" value="InterPro"/>
</dbReference>
<comment type="caution">
    <text evidence="3">The sequence shown here is derived from an EMBL/GenBank/DDBJ whole genome shotgun (WGS) entry which is preliminary data.</text>
</comment>
<evidence type="ECO:0000313" key="3">
    <source>
        <dbReference type="EMBL" id="GAI14184.1"/>
    </source>
</evidence>
<dbReference type="InterPro" id="IPR008963">
    <property type="entry name" value="Purple_acid_Pase-like_N"/>
</dbReference>
<feature type="domain" description="Fibronectin type-III" evidence="2">
    <location>
        <begin position="48"/>
        <end position="141"/>
    </location>
</feature>
<sequence>PGLLIAPGIRKKLGFEPKPLPGQELPPGIEKKLGEEEEEEEEDNTPPVISEISVLDTTTSSTMITWLTDEEADSKVWYDTSTSFVIATSTPMVSSSTLTIDHDLTLTDLTASTTYYYLVSSTDAVGNATSSAEEVFNTPAE</sequence>
<proteinExistence type="predicted"/>
<reference evidence="3" key="1">
    <citation type="journal article" date="2014" name="Front. Microbiol.">
        <title>High frequency of phylogenetically diverse reductive dehalogenase-homologous genes in deep subseafloor sedimentary metagenomes.</title>
        <authorList>
            <person name="Kawai M."/>
            <person name="Futagami T."/>
            <person name="Toyoda A."/>
            <person name="Takaki Y."/>
            <person name="Nishi S."/>
            <person name="Hori S."/>
            <person name="Arai W."/>
            <person name="Tsubouchi T."/>
            <person name="Morono Y."/>
            <person name="Uchiyama I."/>
            <person name="Ito T."/>
            <person name="Fujiyama A."/>
            <person name="Inagaki F."/>
            <person name="Takami H."/>
        </authorList>
    </citation>
    <scope>NUCLEOTIDE SEQUENCE</scope>
    <source>
        <strain evidence="3">Expedition CK06-06</strain>
    </source>
</reference>
<dbReference type="Gene3D" id="2.60.40.380">
    <property type="entry name" value="Purple acid phosphatase-like, N-terminal"/>
    <property type="match status" value="1"/>
</dbReference>
<evidence type="ECO:0000259" key="2">
    <source>
        <dbReference type="PROSITE" id="PS50853"/>
    </source>
</evidence>
<feature type="region of interest" description="Disordered" evidence="1">
    <location>
        <begin position="13"/>
        <end position="47"/>
    </location>
</feature>
<dbReference type="InterPro" id="IPR015914">
    <property type="entry name" value="PAPs_N"/>
</dbReference>
<dbReference type="InterPro" id="IPR003961">
    <property type="entry name" value="FN3_dom"/>
</dbReference>
<evidence type="ECO:0000256" key="1">
    <source>
        <dbReference type="SAM" id="MobiDB-lite"/>
    </source>
</evidence>
<dbReference type="AlphaFoldDB" id="X1N6C3"/>
<accession>X1N6C3</accession>
<name>X1N6C3_9ZZZZ</name>
<dbReference type="PROSITE" id="PS50853">
    <property type="entry name" value="FN3"/>
    <property type="match status" value="1"/>
</dbReference>
<protein>
    <recommendedName>
        <fullName evidence="2">Fibronectin type-III domain-containing protein</fullName>
    </recommendedName>
</protein>
<dbReference type="Pfam" id="PF16656">
    <property type="entry name" value="Pur_ac_phosph_N"/>
    <property type="match status" value="1"/>
</dbReference>
<gene>
    <name evidence="3" type="ORF">S06H3_13383</name>
</gene>
<dbReference type="GO" id="GO:0046872">
    <property type="term" value="F:metal ion binding"/>
    <property type="evidence" value="ECO:0007669"/>
    <property type="project" value="InterPro"/>
</dbReference>
<feature type="compositionally biased region" description="Acidic residues" evidence="1">
    <location>
        <begin position="35"/>
        <end position="44"/>
    </location>
</feature>
<dbReference type="EMBL" id="BARV01006532">
    <property type="protein sequence ID" value="GAI14184.1"/>
    <property type="molecule type" value="Genomic_DNA"/>
</dbReference>
<feature type="non-terminal residue" evidence="3">
    <location>
        <position position="1"/>
    </location>
</feature>
<dbReference type="SUPFAM" id="SSF49363">
    <property type="entry name" value="Purple acid phosphatase, N-terminal domain"/>
    <property type="match status" value="1"/>
</dbReference>